<dbReference type="GO" id="GO:0003735">
    <property type="term" value="F:structural constituent of ribosome"/>
    <property type="evidence" value="ECO:0007669"/>
    <property type="project" value="TreeGrafter"/>
</dbReference>
<dbReference type="EMBL" id="GG745351">
    <property type="protein sequence ID" value="KNE66956.1"/>
    <property type="molecule type" value="Genomic_DNA"/>
</dbReference>
<reference evidence="1 2" key="1">
    <citation type="submission" date="2009-11" db="EMBL/GenBank/DDBJ databases">
        <title>Annotation of Allomyces macrogynus ATCC 38327.</title>
        <authorList>
            <consortium name="The Broad Institute Genome Sequencing Platform"/>
            <person name="Russ C."/>
            <person name="Cuomo C."/>
            <person name="Burger G."/>
            <person name="Gray M.W."/>
            <person name="Holland P.W.H."/>
            <person name="King N."/>
            <person name="Lang F.B.F."/>
            <person name="Roger A.J."/>
            <person name="Ruiz-Trillo I."/>
            <person name="Young S.K."/>
            <person name="Zeng Q."/>
            <person name="Gargeya S."/>
            <person name="Fitzgerald M."/>
            <person name="Haas B."/>
            <person name="Abouelleil A."/>
            <person name="Alvarado L."/>
            <person name="Arachchi H.M."/>
            <person name="Berlin A."/>
            <person name="Chapman S.B."/>
            <person name="Gearin G."/>
            <person name="Goldberg J."/>
            <person name="Griggs A."/>
            <person name="Gujja S."/>
            <person name="Hansen M."/>
            <person name="Heiman D."/>
            <person name="Howarth C."/>
            <person name="Larimer J."/>
            <person name="Lui A."/>
            <person name="MacDonald P.J.P."/>
            <person name="McCowen C."/>
            <person name="Montmayeur A."/>
            <person name="Murphy C."/>
            <person name="Neiman D."/>
            <person name="Pearson M."/>
            <person name="Priest M."/>
            <person name="Roberts A."/>
            <person name="Saif S."/>
            <person name="Shea T."/>
            <person name="Sisk P."/>
            <person name="Stolte C."/>
            <person name="Sykes S."/>
            <person name="Wortman J."/>
            <person name="Nusbaum C."/>
            <person name="Birren B."/>
        </authorList>
    </citation>
    <scope>NUCLEOTIDE SEQUENCE [LARGE SCALE GENOMIC DNA]</scope>
    <source>
        <strain evidence="1 2">ATCC 38327</strain>
    </source>
</reference>
<accession>A0A0L0SWW7</accession>
<gene>
    <name evidence="1" type="ORF">AMAG_11430</name>
</gene>
<evidence type="ECO:0008006" key="3">
    <source>
        <dbReference type="Google" id="ProtNLM"/>
    </source>
</evidence>
<dbReference type="OrthoDB" id="2332379at2759"/>
<dbReference type="InterPro" id="IPR016340">
    <property type="entry name" value="Ribosomal_mL60"/>
</dbReference>
<reference evidence="2" key="2">
    <citation type="submission" date="2009-11" db="EMBL/GenBank/DDBJ databases">
        <title>The Genome Sequence of Allomyces macrogynus strain ATCC 38327.</title>
        <authorList>
            <consortium name="The Broad Institute Genome Sequencing Platform"/>
            <person name="Russ C."/>
            <person name="Cuomo C."/>
            <person name="Shea T."/>
            <person name="Young S.K."/>
            <person name="Zeng Q."/>
            <person name="Koehrsen M."/>
            <person name="Haas B."/>
            <person name="Borodovsky M."/>
            <person name="Guigo R."/>
            <person name="Alvarado L."/>
            <person name="Berlin A."/>
            <person name="Borenstein D."/>
            <person name="Chen Z."/>
            <person name="Engels R."/>
            <person name="Freedman E."/>
            <person name="Gellesch M."/>
            <person name="Goldberg J."/>
            <person name="Griggs A."/>
            <person name="Gujja S."/>
            <person name="Heiman D."/>
            <person name="Hepburn T."/>
            <person name="Howarth C."/>
            <person name="Jen D."/>
            <person name="Larson L."/>
            <person name="Lewis B."/>
            <person name="Mehta T."/>
            <person name="Park D."/>
            <person name="Pearson M."/>
            <person name="Roberts A."/>
            <person name="Saif S."/>
            <person name="Shenoy N."/>
            <person name="Sisk P."/>
            <person name="Stolte C."/>
            <person name="Sykes S."/>
            <person name="Walk T."/>
            <person name="White J."/>
            <person name="Yandava C."/>
            <person name="Burger G."/>
            <person name="Gray M.W."/>
            <person name="Holland P.W.H."/>
            <person name="King N."/>
            <person name="Lang F.B.F."/>
            <person name="Roger A.J."/>
            <person name="Ruiz-Trillo I."/>
            <person name="Lander E."/>
            <person name="Nusbaum C."/>
        </authorList>
    </citation>
    <scope>NUCLEOTIDE SEQUENCE [LARGE SCALE GENOMIC DNA]</scope>
    <source>
        <strain evidence="2">ATCC 38327</strain>
    </source>
</reference>
<evidence type="ECO:0000313" key="1">
    <source>
        <dbReference type="EMBL" id="KNE66956.1"/>
    </source>
</evidence>
<dbReference type="OMA" id="KYTVFDR"/>
<name>A0A0L0SWW7_ALLM3</name>
<evidence type="ECO:0000313" key="2">
    <source>
        <dbReference type="Proteomes" id="UP000054350"/>
    </source>
</evidence>
<dbReference type="GO" id="GO:0005762">
    <property type="term" value="C:mitochondrial large ribosomal subunit"/>
    <property type="evidence" value="ECO:0007669"/>
    <property type="project" value="TreeGrafter"/>
</dbReference>
<dbReference type="PANTHER" id="PTHR28271">
    <property type="entry name" value="54S RIBOSOMAL PROTEIN L31, MITOCHONDRIAL"/>
    <property type="match status" value="1"/>
</dbReference>
<dbReference type="Proteomes" id="UP000054350">
    <property type="component" value="Unassembled WGS sequence"/>
</dbReference>
<dbReference type="PANTHER" id="PTHR28271:SF1">
    <property type="entry name" value="LARGE RIBOSOMAL SUBUNIT PROTEIN ML60"/>
    <property type="match status" value="1"/>
</dbReference>
<proteinExistence type="predicted"/>
<sequence>MSFLGAFRSTAVQMGGRLNKVPWRLPATRKENARKRLRAVDEVVLTLRDSGVQLKALDQALARPLETEMNARNKYWVFARNHPGLKKGIHKVPKFTKTELPREFPAGIKQLIKIK</sequence>
<organism evidence="1 2">
    <name type="scientific">Allomyces macrogynus (strain ATCC 38327)</name>
    <name type="common">Allomyces javanicus var. macrogynus</name>
    <dbReference type="NCBI Taxonomy" id="578462"/>
    <lineage>
        <taxon>Eukaryota</taxon>
        <taxon>Fungi</taxon>
        <taxon>Fungi incertae sedis</taxon>
        <taxon>Blastocladiomycota</taxon>
        <taxon>Blastocladiomycetes</taxon>
        <taxon>Blastocladiales</taxon>
        <taxon>Blastocladiaceae</taxon>
        <taxon>Allomyces</taxon>
    </lineage>
</organism>
<dbReference type="VEuPathDB" id="FungiDB:AMAG_11430"/>
<dbReference type="Pfam" id="PF09784">
    <property type="entry name" value="L31"/>
    <property type="match status" value="1"/>
</dbReference>
<protein>
    <recommendedName>
        <fullName evidence="3">54S ribosomal protein L31, mitochondrial</fullName>
    </recommendedName>
</protein>
<dbReference type="STRING" id="578462.A0A0L0SWW7"/>
<keyword evidence="2" id="KW-1185">Reference proteome</keyword>
<dbReference type="AlphaFoldDB" id="A0A0L0SWW7"/>